<dbReference type="PANTHER" id="PTHR47363">
    <property type="entry name" value="GLUCOKINASE"/>
    <property type="match status" value="1"/>
</dbReference>
<dbReference type="InterPro" id="IPR043129">
    <property type="entry name" value="ATPase_NBD"/>
</dbReference>
<accession>A0A0K1Q7U2</accession>
<dbReference type="PANTHER" id="PTHR47363:SF1">
    <property type="entry name" value="GLUCOKINASE"/>
    <property type="match status" value="1"/>
</dbReference>
<dbReference type="KEGG" id="llu:AKJ09_08549"/>
<comment type="similarity">
    <text evidence="3">Belongs to the bacterial glucokinase family.</text>
</comment>
<keyword evidence="2 4" id="KW-0418">Kinase</keyword>
<dbReference type="Proteomes" id="UP000064967">
    <property type="component" value="Chromosome"/>
</dbReference>
<evidence type="ECO:0000256" key="2">
    <source>
        <dbReference type="ARBA" id="ARBA00022777"/>
    </source>
</evidence>
<name>A0A0K1Q7U2_9BACT</name>
<dbReference type="Gene3D" id="3.40.367.20">
    <property type="match status" value="1"/>
</dbReference>
<keyword evidence="1" id="KW-0808">Transferase</keyword>
<organism evidence="4 5">
    <name type="scientific">Labilithrix luteola</name>
    <dbReference type="NCBI Taxonomy" id="1391654"/>
    <lineage>
        <taxon>Bacteria</taxon>
        <taxon>Pseudomonadati</taxon>
        <taxon>Myxococcota</taxon>
        <taxon>Polyangia</taxon>
        <taxon>Polyangiales</taxon>
        <taxon>Labilitrichaceae</taxon>
        <taxon>Labilithrix</taxon>
    </lineage>
</organism>
<gene>
    <name evidence="4" type="ORF">AKJ09_08549</name>
</gene>
<dbReference type="PATRIC" id="fig|1391654.3.peg.8663"/>
<reference evidence="4 5" key="1">
    <citation type="submission" date="2015-08" db="EMBL/GenBank/DDBJ databases">
        <authorList>
            <person name="Babu N.S."/>
            <person name="Beckwith C.J."/>
            <person name="Beseler K.G."/>
            <person name="Brison A."/>
            <person name="Carone J.V."/>
            <person name="Caskin T.P."/>
            <person name="Diamond M."/>
            <person name="Durham M.E."/>
            <person name="Foxe J.M."/>
            <person name="Go M."/>
            <person name="Henderson B.A."/>
            <person name="Jones I.B."/>
            <person name="McGettigan J.A."/>
            <person name="Micheletti S.J."/>
            <person name="Nasrallah M.E."/>
            <person name="Ortiz D."/>
            <person name="Piller C.R."/>
            <person name="Privatt S.R."/>
            <person name="Schneider S.L."/>
            <person name="Sharp S."/>
            <person name="Smith T.C."/>
            <person name="Stanton J.D."/>
            <person name="Ullery H.E."/>
            <person name="Wilson R.J."/>
            <person name="Serrano M.G."/>
            <person name="Buck G."/>
            <person name="Lee V."/>
            <person name="Wang Y."/>
            <person name="Carvalho R."/>
            <person name="Voegtly L."/>
            <person name="Shi R."/>
            <person name="Duckworth R."/>
            <person name="Johnson A."/>
            <person name="Loviza R."/>
            <person name="Walstead R."/>
            <person name="Shah Z."/>
            <person name="Kiflezghi M."/>
            <person name="Wade K."/>
            <person name="Ball S.L."/>
            <person name="Bradley K.W."/>
            <person name="Asai D.J."/>
            <person name="Bowman C.A."/>
            <person name="Russell D.A."/>
            <person name="Pope W.H."/>
            <person name="Jacobs-Sera D."/>
            <person name="Hendrix R.W."/>
            <person name="Hatfull G.F."/>
        </authorList>
    </citation>
    <scope>NUCLEOTIDE SEQUENCE [LARGE SCALE GENOMIC DNA]</scope>
    <source>
        <strain evidence="4 5">DSM 27648</strain>
    </source>
</reference>
<proteinExistence type="inferred from homology"/>
<sequence>MTFRKITGRPSRSKVPLRSKLDAEVVIAGDVGGTNARFAFFDLEGKHALHQEVLPSRSFASFEAALGTFLANAPQPRRIRATSIGIAGPIVDQRVKTTNLPWRIDAHAVSRDLDLRNVTLLNDLVAVGLGALSLPPRKLTSLHKGFPKRHGGNLAAIAAGTGLGEAAFIWDGQTHVPCPSEGSHVDFAPRTPIEQELFDLLAAEFGHVSYERVASGSTISVIYEFFVREQRVRESKRAASFVGQAPDPNAAVVELAVNGTSEAAMRAVEMWASVYGAEAGNLALKSLATAGVYVCGGVSVHLAGVLAHGLPARRRGGASASRFVEAFVDKGRMRPLLEKIPICVVLEPLAGLRGAAAHAARIAAATIRTR</sequence>
<dbReference type="CDD" id="cd24008">
    <property type="entry name" value="ASKHA_NBD_GLK"/>
    <property type="match status" value="1"/>
</dbReference>
<dbReference type="Gene3D" id="3.30.420.40">
    <property type="match status" value="1"/>
</dbReference>
<keyword evidence="5" id="KW-1185">Reference proteome</keyword>
<dbReference type="RefSeq" id="WP_169928216.1">
    <property type="nucleotide sequence ID" value="NZ_CP012333.1"/>
</dbReference>
<dbReference type="GO" id="GO:0005524">
    <property type="term" value="F:ATP binding"/>
    <property type="evidence" value="ECO:0007669"/>
    <property type="project" value="InterPro"/>
</dbReference>
<evidence type="ECO:0000313" key="4">
    <source>
        <dbReference type="EMBL" id="AKV01886.1"/>
    </source>
</evidence>
<dbReference type="InterPro" id="IPR003836">
    <property type="entry name" value="Glucokinase"/>
</dbReference>
<protein>
    <submittedName>
        <fullName evidence="4">Glucokinase</fullName>
    </submittedName>
</protein>
<dbReference type="GO" id="GO:0005536">
    <property type="term" value="F:D-glucose binding"/>
    <property type="evidence" value="ECO:0007669"/>
    <property type="project" value="InterPro"/>
</dbReference>
<dbReference type="SUPFAM" id="SSF53067">
    <property type="entry name" value="Actin-like ATPase domain"/>
    <property type="match status" value="1"/>
</dbReference>
<dbReference type="GO" id="GO:0004340">
    <property type="term" value="F:glucokinase activity"/>
    <property type="evidence" value="ECO:0007669"/>
    <property type="project" value="InterPro"/>
</dbReference>
<dbReference type="STRING" id="1391654.AKJ09_08549"/>
<dbReference type="GO" id="GO:0006096">
    <property type="term" value="P:glycolytic process"/>
    <property type="evidence" value="ECO:0007669"/>
    <property type="project" value="InterPro"/>
</dbReference>
<dbReference type="Pfam" id="PF02685">
    <property type="entry name" value="Glucokinase"/>
    <property type="match status" value="1"/>
</dbReference>
<dbReference type="EMBL" id="CP012333">
    <property type="protein sequence ID" value="AKV01886.1"/>
    <property type="molecule type" value="Genomic_DNA"/>
</dbReference>
<evidence type="ECO:0000313" key="5">
    <source>
        <dbReference type="Proteomes" id="UP000064967"/>
    </source>
</evidence>
<evidence type="ECO:0000256" key="1">
    <source>
        <dbReference type="ARBA" id="ARBA00022679"/>
    </source>
</evidence>
<dbReference type="AlphaFoldDB" id="A0A0K1Q7U2"/>
<evidence type="ECO:0000256" key="3">
    <source>
        <dbReference type="RuleBase" id="RU004046"/>
    </source>
</evidence>